<keyword evidence="3" id="KW-0862">Zinc</keyword>
<protein>
    <recommendedName>
        <fullName evidence="6">BED-type domain-containing protein</fullName>
    </recommendedName>
</protein>
<dbReference type="GO" id="GO:0003677">
    <property type="term" value="F:DNA binding"/>
    <property type="evidence" value="ECO:0007669"/>
    <property type="project" value="InterPro"/>
</dbReference>
<feature type="region of interest" description="Disordered" evidence="5">
    <location>
        <begin position="1"/>
        <end position="35"/>
    </location>
</feature>
<dbReference type="InterPro" id="IPR003656">
    <property type="entry name" value="Znf_BED"/>
</dbReference>
<name>A0A3L8D654_OOCBI</name>
<organism evidence="7 8">
    <name type="scientific">Ooceraea biroi</name>
    <name type="common">Clonal raider ant</name>
    <name type="synonym">Cerapachys biroi</name>
    <dbReference type="NCBI Taxonomy" id="2015173"/>
    <lineage>
        <taxon>Eukaryota</taxon>
        <taxon>Metazoa</taxon>
        <taxon>Ecdysozoa</taxon>
        <taxon>Arthropoda</taxon>
        <taxon>Hexapoda</taxon>
        <taxon>Insecta</taxon>
        <taxon>Pterygota</taxon>
        <taxon>Neoptera</taxon>
        <taxon>Endopterygota</taxon>
        <taxon>Hymenoptera</taxon>
        <taxon>Apocrita</taxon>
        <taxon>Aculeata</taxon>
        <taxon>Formicoidea</taxon>
        <taxon>Formicidae</taxon>
        <taxon>Dorylinae</taxon>
        <taxon>Ooceraea</taxon>
    </lineage>
</organism>
<evidence type="ECO:0000256" key="5">
    <source>
        <dbReference type="SAM" id="MobiDB-lite"/>
    </source>
</evidence>
<evidence type="ECO:0000259" key="6">
    <source>
        <dbReference type="PROSITE" id="PS50808"/>
    </source>
</evidence>
<keyword evidence="2 4" id="KW-0863">Zinc-finger</keyword>
<evidence type="ECO:0000256" key="1">
    <source>
        <dbReference type="ARBA" id="ARBA00022723"/>
    </source>
</evidence>
<evidence type="ECO:0000313" key="7">
    <source>
        <dbReference type="EMBL" id="RLU15328.1"/>
    </source>
</evidence>
<reference evidence="7 8" key="1">
    <citation type="journal article" date="2018" name="Genome Res.">
        <title>The genomic architecture and molecular evolution of ant odorant receptors.</title>
        <authorList>
            <person name="McKenzie S.K."/>
            <person name="Kronauer D.J.C."/>
        </authorList>
    </citation>
    <scope>NUCLEOTIDE SEQUENCE [LARGE SCALE GENOMIC DNA]</scope>
    <source>
        <strain evidence="7">Clonal line C1</strain>
    </source>
</reference>
<feature type="compositionally biased region" description="Polar residues" evidence="5">
    <location>
        <begin position="20"/>
        <end position="35"/>
    </location>
</feature>
<dbReference type="InterPro" id="IPR036236">
    <property type="entry name" value="Znf_C2H2_sf"/>
</dbReference>
<feature type="domain" description="BED-type" evidence="6">
    <location>
        <begin position="38"/>
        <end position="104"/>
    </location>
</feature>
<evidence type="ECO:0000313" key="8">
    <source>
        <dbReference type="Proteomes" id="UP000279307"/>
    </source>
</evidence>
<evidence type="ECO:0000256" key="2">
    <source>
        <dbReference type="ARBA" id="ARBA00022771"/>
    </source>
</evidence>
<accession>A0A3L8D654</accession>
<comment type="caution">
    <text evidence="7">The sequence shown here is derived from an EMBL/GenBank/DDBJ whole genome shotgun (WGS) entry which is preliminary data.</text>
</comment>
<dbReference type="SUPFAM" id="SSF57667">
    <property type="entry name" value="beta-beta-alpha zinc fingers"/>
    <property type="match status" value="1"/>
</dbReference>
<evidence type="ECO:0000256" key="3">
    <source>
        <dbReference type="ARBA" id="ARBA00022833"/>
    </source>
</evidence>
<dbReference type="EMBL" id="QOIP01000013">
    <property type="protein sequence ID" value="RLU15328.1"/>
    <property type="molecule type" value="Genomic_DNA"/>
</dbReference>
<proteinExistence type="predicted"/>
<sequence>MDNIGESSNHEDSEIEESSDNYLSPASSETINEPTIKRNQNKFAIYFEITKSNEKQASKNDKIARCKLCKKKMNKNVQIKMKNANTSEIQRHLSSHHKKEYLEIS</sequence>
<dbReference type="PROSITE" id="PS50808">
    <property type="entry name" value="ZF_BED"/>
    <property type="match status" value="1"/>
</dbReference>
<dbReference type="Proteomes" id="UP000279307">
    <property type="component" value="Chromosome 13"/>
</dbReference>
<gene>
    <name evidence="7" type="ORF">DMN91_012322</name>
</gene>
<keyword evidence="1" id="KW-0479">Metal-binding</keyword>
<evidence type="ECO:0000256" key="4">
    <source>
        <dbReference type="PROSITE-ProRule" id="PRU00027"/>
    </source>
</evidence>
<dbReference type="AlphaFoldDB" id="A0A3L8D654"/>
<dbReference type="GO" id="GO:0008270">
    <property type="term" value="F:zinc ion binding"/>
    <property type="evidence" value="ECO:0007669"/>
    <property type="project" value="UniProtKB-KW"/>
</dbReference>